<evidence type="ECO:0000313" key="6">
    <source>
        <dbReference type="EMBL" id="EHG24767.1"/>
    </source>
</evidence>
<keyword evidence="1" id="KW-0597">Phosphoprotein</keyword>
<dbReference type="Pfam" id="PF01934">
    <property type="entry name" value="HepT-like"/>
    <property type="match status" value="1"/>
</dbReference>
<dbReference type="SUPFAM" id="SSF81593">
    <property type="entry name" value="Nucleotidyltransferase substrate binding subunit/domain"/>
    <property type="match status" value="1"/>
</dbReference>
<evidence type="ECO:0000256" key="5">
    <source>
        <dbReference type="ARBA" id="ARBA00022801"/>
    </source>
</evidence>
<name>A0ABN0DPX4_9FIRM</name>
<organism evidence="6 7">
    <name type="scientific">Selenomonas noxia F0398</name>
    <dbReference type="NCBI Taxonomy" id="702437"/>
    <lineage>
        <taxon>Bacteria</taxon>
        <taxon>Bacillati</taxon>
        <taxon>Bacillota</taxon>
        <taxon>Negativicutes</taxon>
        <taxon>Selenomonadales</taxon>
        <taxon>Selenomonadaceae</taxon>
        <taxon>Selenomonas</taxon>
    </lineage>
</organism>
<dbReference type="PANTHER" id="PTHR34139:SF1">
    <property type="entry name" value="RNASE MJ1380-RELATED"/>
    <property type="match status" value="1"/>
</dbReference>
<dbReference type="InterPro" id="IPR008201">
    <property type="entry name" value="HepT-like"/>
</dbReference>
<dbReference type="Proteomes" id="UP000003175">
    <property type="component" value="Unassembled WGS sequence"/>
</dbReference>
<dbReference type="EMBL" id="ADGH01000010">
    <property type="protein sequence ID" value="EHG24767.1"/>
    <property type="molecule type" value="Genomic_DNA"/>
</dbReference>
<keyword evidence="4" id="KW-0547">Nucleotide-binding</keyword>
<keyword evidence="5" id="KW-0378">Hydrolase</keyword>
<comment type="caution">
    <text evidence="6">The sequence shown here is derived from an EMBL/GenBank/DDBJ whole genome shotgun (WGS) entry which is preliminary data.</text>
</comment>
<dbReference type="PANTHER" id="PTHR34139">
    <property type="entry name" value="UPF0331 PROTEIN MJ0127"/>
    <property type="match status" value="1"/>
</dbReference>
<sequence>MIVSEKDAQILQIIVKHCDEIIEISRLFGKSKKEFIENYAYHSSCSMLIQTIGEVVKKISSDFLEKVPEIPWKDIKKMRNLFAHDYDHSLDFEVVWDTIEQNIPILREVCARILKENNYEIIRVKSLKFPK</sequence>
<protein>
    <recommendedName>
        <fullName evidence="8">DUF86 domain-containing protein</fullName>
    </recommendedName>
</protein>
<gene>
    <name evidence="6" type="ORF">HMPREF9432_01217</name>
</gene>
<evidence type="ECO:0000256" key="1">
    <source>
        <dbReference type="ARBA" id="ARBA00022553"/>
    </source>
</evidence>
<keyword evidence="2" id="KW-1277">Toxin-antitoxin system</keyword>
<dbReference type="InterPro" id="IPR051813">
    <property type="entry name" value="HepT_RNase_toxin"/>
</dbReference>
<reference evidence="6 7" key="1">
    <citation type="submission" date="2011-08" db="EMBL/GenBank/DDBJ databases">
        <title>The Genome Sequence of Selenomonas noxia F0398.</title>
        <authorList>
            <consortium name="The Broad Institute Genome Sequencing Platform"/>
            <person name="Earl A."/>
            <person name="Ward D."/>
            <person name="Feldgarden M."/>
            <person name="Gevers D."/>
            <person name="Izard J."/>
            <person name="Ganesan A."/>
            <person name="Blanton J.M."/>
            <person name="Baranova O.V."/>
            <person name="Tanner A.C."/>
            <person name="Dewhirst F.E."/>
            <person name="Young S.K."/>
            <person name="Zeng Q."/>
            <person name="Gargeya S."/>
            <person name="Fitzgerald M."/>
            <person name="Haas B."/>
            <person name="Abouelleil A."/>
            <person name="Alvarado L."/>
            <person name="Arachchi H.M."/>
            <person name="Berlin A."/>
            <person name="Brown A."/>
            <person name="Chapman S.B."/>
            <person name="Chen Z."/>
            <person name="Dunbar C."/>
            <person name="Freedman E."/>
            <person name="Gearin G."/>
            <person name="Gellesch M."/>
            <person name="Goldberg J."/>
            <person name="Griggs A."/>
            <person name="Gujja S."/>
            <person name="Heiman D."/>
            <person name="Howarth C."/>
            <person name="Larson L."/>
            <person name="Lui A."/>
            <person name="MacDonald P.J.P."/>
            <person name="Montmayeur A."/>
            <person name="Murphy C."/>
            <person name="Neiman D."/>
            <person name="Pearson M."/>
            <person name="Priest M."/>
            <person name="Roberts A."/>
            <person name="Saif S."/>
            <person name="Shea T."/>
            <person name="Shenoy N."/>
            <person name="Sisk P."/>
            <person name="Stolte C."/>
            <person name="Sykes S."/>
            <person name="Wortman J."/>
            <person name="Nusbaum C."/>
            <person name="Birren B."/>
        </authorList>
    </citation>
    <scope>NUCLEOTIDE SEQUENCE [LARGE SCALE GENOMIC DNA]</scope>
    <source>
        <strain evidence="6 7">F0398</strain>
    </source>
</reference>
<evidence type="ECO:0008006" key="8">
    <source>
        <dbReference type="Google" id="ProtNLM"/>
    </source>
</evidence>
<evidence type="ECO:0000256" key="3">
    <source>
        <dbReference type="ARBA" id="ARBA00022722"/>
    </source>
</evidence>
<evidence type="ECO:0000256" key="4">
    <source>
        <dbReference type="ARBA" id="ARBA00022741"/>
    </source>
</evidence>
<evidence type="ECO:0000313" key="7">
    <source>
        <dbReference type="Proteomes" id="UP000003175"/>
    </source>
</evidence>
<evidence type="ECO:0000256" key="2">
    <source>
        <dbReference type="ARBA" id="ARBA00022649"/>
    </source>
</evidence>
<keyword evidence="7" id="KW-1185">Reference proteome</keyword>
<proteinExistence type="predicted"/>
<keyword evidence="3" id="KW-0540">Nuclease</keyword>
<dbReference type="RefSeq" id="WP_006696485.1">
    <property type="nucleotide sequence ID" value="NZ_JH376859.1"/>
</dbReference>
<accession>A0ABN0DPX4</accession>